<dbReference type="Pfam" id="PF18962">
    <property type="entry name" value="Por_Secre_tail"/>
    <property type="match status" value="1"/>
</dbReference>
<dbReference type="InterPro" id="IPR051172">
    <property type="entry name" value="Chlamydia_OmcB"/>
</dbReference>
<dbReference type="EMBL" id="BMGS01000003">
    <property type="protein sequence ID" value="GGG38626.1"/>
    <property type="molecule type" value="Genomic_DNA"/>
</dbReference>
<protein>
    <recommendedName>
        <fullName evidence="6">Secretion system C-terminal sorting domain-containing protein</fullName>
    </recommendedName>
</protein>
<feature type="signal peptide" evidence="1">
    <location>
        <begin position="1"/>
        <end position="24"/>
    </location>
</feature>
<dbReference type="InterPro" id="IPR026444">
    <property type="entry name" value="Secre_tail"/>
</dbReference>
<comment type="caution">
    <text evidence="4">The sequence shown here is derived from an EMBL/GenBank/DDBJ whole genome shotgun (WGS) entry which is preliminary data.</text>
</comment>
<dbReference type="Proteomes" id="UP000601361">
    <property type="component" value="Unassembled WGS sequence"/>
</dbReference>
<evidence type="ECO:0000259" key="3">
    <source>
        <dbReference type="Pfam" id="PF18962"/>
    </source>
</evidence>
<evidence type="ECO:0000313" key="4">
    <source>
        <dbReference type="EMBL" id="GGG38626.1"/>
    </source>
</evidence>
<keyword evidence="5" id="KW-1185">Reference proteome</keyword>
<dbReference type="Pfam" id="PF17963">
    <property type="entry name" value="Big_9"/>
    <property type="match status" value="1"/>
</dbReference>
<dbReference type="InterPro" id="IPR013783">
    <property type="entry name" value="Ig-like_fold"/>
</dbReference>
<evidence type="ECO:0000313" key="5">
    <source>
        <dbReference type="Proteomes" id="UP000601361"/>
    </source>
</evidence>
<evidence type="ECO:0000256" key="1">
    <source>
        <dbReference type="SAM" id="SignalP"/>
    </source>
</evidence>
<feature type="domain" description="DUF11" evidence="2">
    <location>
        <begin position="654"/>
        <end position="766"/>
    </location>
</feature>
<gene>
    <name evidence="4" type="ORF">GCM10011378_13630</name>
</gene>
<sequence>MKTSLRFALLLVGWGGLSRSAALAQTCNQTTTFDYTTVADGDRKTGSDQLNSGTSVTYSGYTGTNTGTGVNTFAVGVNNVLGTGKYLVWQRNVVGGDASADVASVVLTFNRPVSNLTLRATDLDKDVTNGSFIDRMTFDAYSSATSTTPLALGTSNFGGPGINNNINRFVGTGSGATATSDPAFKANAVTGIATSTAAATGDVIISFPSPVQRVVITYENIAPAAATATTDRTHTMGFQIITFCDQADVYARFTSGATSALPGSTQTYTVQFGNNGPDNSAVTTRTVTIPAGATVTNTGGGTLSGNTINFGTTAVAAGTSQSFTYSYTLPTAPGVFNAVNTVATTTGANQEGATANDSQTLTTVVTPVTDIRTTLSGPVAATQGNLVTLNVTTSNIGAAATANVVQTVQLVSGLKNVYVSNNGSYDSSNGLVTFLNLPTLAAGQTVANTVSFSAPATSFAPTASVTPNTAATGDSNPANNSATLNGATAPANITITPTTSSTPVANLYTTITPSAQTVNPNGSVTLTVVTGNDGPNPASSVVQTVQLVPGLTAGALAINGASSNGTGTNTLLFGNGISYNTVTGLVTFNTINTLASGEKQTNTIALTMPATVGGQLLATAFVSSTTTTASQITTDPVAGNNVSSTKVTVLPTADLAATITGPASVTIGSPVTYTAFYTNNGPGTAINRTPTLQLPAGLTGVTLSAGTYNATTGLVTFPTVASSLAGESQFFTVSFTPATTGNYTATAYTGSSTPDPVSGNNSAKVTTTVNASADLTVTLSGPATVASGGAVTYVAETTNNGPSTAGTVTTTIQLPTGLATADVSSPDGTYDATTGLVTFTNTNLANGAVASNYVTFKNPRASGTNLSSTAVVSSTTPDPVAGNNTSAAVVTATGSATAAYVLSAALTPATSTVAPGAPVSFTATFTNGSGNDAATLVERIYLAPGTVVTNISGQGNATGSYNQATGILTFNTTAIAKNKNEVFTFTVTAPSTGSLKLFAAISSANPEAAINDNVATATINVTQPAAPNTYDEVTSISGPAAALPGATLTYTVQTLNNGPANSQAVTQTVTLPAGVTATNISGRGTQTGNIITFPITTPQAPGAGAAVVNTFTVTMPASGSLSITANVTAVDESNTGNNSSTVITTQINQAPVAASIINKLQAPEGNTAGALPISQLLAADPDGTVASYTIVTIPDAATQGVLRLNGATVTVNTPVAVGDIAKLTFDPVSSFVGNVFFTYSATDNAGAVSVPTLYTIAVGQDLNSVYTNAPVKGFGIAAYQNGDLISSVLDVNGADYTASAQLQDAGVRSAVLAAGSNPMPAGTTLDAVTGAITVSNRLQLVAGTYTVTITTVDEFGGTTTQPVTFTIGAGPLPVTLVSFTAQAQGQDAKLVWRTSQELHNEHFVVERSLDGTRFEAIGSVKGHGTTATAHTYSFVDAKAGSKAQGTVYYRLRQVDTDGTASLTQVQLVRFAAATEVMVFPNPTSEATTTRLNLSTLAAGTYQVTVTDLAGRTVRTFSQQGGSTEVINLHGLPQGSFLITIKGNGQSFTKRLVKE</sequence>
<name>A0ABQ1WQR5_9BACT</name>
<accession>A0ABQ1WQR5</accession>
<dbReference type="PANTHER" id="PTHR34819:SF3">
    <property type="entry name" value="CELL SURFACE PROTEIN"/>
    <property type="match status" value="1"/>
</dbReference>
<feature type="domain" description="DUF11" evidence="2">
    <location>
        <begin position="510"/>
        <end position="647"/>
    </location>
</feature>
<feature type="domain" description="DUF11" evidence="2">
    <location>
        <begin position="907"/>
        <end position="1019"/>
    </location>
</feature>
<dbReference type="RefSeq" id="WP_188557069.1">
    <property type="nucleotide sequence ID" value="NZ_BMGS01000003.1"/>
</dbReference>
<feature type="domain" description="DUF11" evidence="2">
    <location>
        <begin position="380"/>
        <end position="483"/>
    </location>
</feature>
<proteinExistence type="predicted"/>
<dbReference type="NCBIfam" id="TIGR04183">
    <property type="entry name" value="Por_Secre_tail"/>
    <property type="match status" value="1"/>
</dbReference>
<feature type="chain" id="PRO_5046612699" description="Secretion system C-terminal sorting domain-containing protein" evidence="1">
    <location>
        <begin position="25"/>
        <end position="1554"/>
    </location>
</feature>
<keyword evidence="1" id="KW-0732">Signal</keyword>
<dbReference type="InterPro" id="IPR001434">
    <property type="entry name" value="OmcB-like_DUF11"/>
</dbReference>
<feature type="domain" description="DUF11" evidence="2">
    <location>
        <begin position="1037"/>
        <end position="1142"/>
    </location>
</feature>
<reference evidence="5" key="1">
    <citation type="journal article" date="2019" name="Int. J. Syst. Evol. Microbiol.">
        <title>The Global Catalogue of Microorganisms (GCM) 10K type strain sequencing project: providing services to taxonomists for standard genome sequencing and annotation.</title>
        <authorList>
            <consortium name="The Broad Institute Genomics Platform"/>
            <consortium name="The Broad Institute Genome Sequencing Center for Infectious Disease"/>
            <person name="Wu L."/>
            <person name="Ma J."/>
        </authorList>
    </citation>
    <scope>NUCLEOTIDE SEQUENCE [LARGE SCALE GENOMIC DNA]</scope>
    <source>
        <strain evidence="5">CGMCC 1.12990</strain>
    </source>
</reference>
<evidence type="ECO:0000259" key="2">
    <source>
        <dbReference type="Pfam" id="PF01345"/>
    </source>
</evidence>
<dbReference type="PANTHER" id="PTHR34819">
    <property type="entry name" value="LARGE CYSTEINE-RICH PERIPLASMIC PROTEIN OMCB"/>
    <property type="match status" value="1"/>
</dbReference>
<feature type="domain" description="DUF11" evidence="2">
    <location>
        <begin position="774"/>
        <end position="889"/>
    </location>
</feature>
<dbReference type="Pfam" id="PF01345">
    <property type="entry name" value="DUF11"/>
    <property type="match status" value="6"/>
</dbReference>
<evidence type="ECO:0008006" key="6">
    <source>
        <dbReference type="Google" id="ProtNLM"/>
    </source>
</evidence>
<organism evidence="4 5">
    <name type="scientific">Hymenobacter glacieicola</name>
    <dbReference type="NCBI Taxonomy" id="1562124"/>
    <lineage>
        <taxon>Bacteria</taxon>
        <taxon>Pseudomonadati</taxon>
        <taxon>Bacteroidota</taxon>
        <taxon>Cytophagia</taxon>
        <taxon>Cytophagales</taxon>
        <taxon>Hymenobacteraceae</taxon>
        <taxon>Hymenobacter</taxon>
    </lineage>
</organism>
<feature type="domain" description="Secretion system C-terminal sorting" evidence="3">
    <location>
        <begin position="1478"/>
        <end position="1552"/>
    </location>
</feature>
<dbReference type="Gene3D" id="2.60.40.10">
    <property type="entry name" value="Immunoglobulins"/>
    <property type="match status" value="3"/>
</dbReference>